<reference evidence="10" key="2">
    <citation type="submission" date="2025-09" db="UniProtKB">
        <authorList>
            <consortium name="Ensembl"/>
        </authorList>
    </citation>
    <scope>IDENTIFICATION</scope>
</reference>
<dbReference type="Gene3D" id="2.40.10.10">
    <property type="entry name" value="Trypsin-like serine proteases"/>
    <property type="match status" value="2"/>
</dbReference>
<evidence type="ECO:0000256" key="2">
    <source>
        <dbReference type="ARBA" id="ARBA00022729"/>
    </source>
</evidence>
<dbReference type="Pfam" id="PF00089">
    <property type="entry name" value="Trypsin"/>
    <property type="match status" value="2"/>
</dbReference>
<evidence type="ECO:0000256" key="1">
    <source>
        <dbReference type="ARBA" id="ARBA00022670"/>
    </source>
</evidence>
<dbReference type="InterPro" id="IPR033116">
    <property type="entry name" value="TRYPSIN_SER"/>
</dbReference>
<evidence type="ECO:0000256" key="3">
    <source>
        <dbReference type="ARBA" id="ARBA00022801"/>
    </source>
</evidence>
<sequence length="178" mass="19056">MHPAREMMGFFYEPGLPAGEIIGGKKAKPHSRRYMASLEIQEGHVKKKCGGFLVKTNFVLTAAHCDGEVKLNTQVGTIALPHAKEMVKPGTVCSVAGWGRTSTESDLTPGTIQEVEVVVMKDKASTMMCVGNPKTNKNSAKGDSGGPLVCGETAQGIVSWAPEDETSPRGETMRRLQP</sequence>
<dbReference type="GO" id="GO:0006508">
    <property type="term" value="P:proteolysis"/>
    <property type="evidence" value="ECO:0007669"/>
    <property type="project" value="UniProtKB-KW"/>
</dbReference>
<dbReference type="Proteomes" id="UP000694403">
    <property type="component" value="Unplaced"/>
</dbReference>
<proteinExistence type="predicted"/>
<evidence type="ECO:0000256" key="5">
    <source>
        <dbReference type="ARBA" id="ARBA00023145"/>
    </source>
</evidence>
<feature type="compositionally biased region" description="Basic and acidic residues" evidence="8">
    <location>
        <begin position="166"/>
        <end position="178"/>
    </location>
</feature>
<keyword evidence="2" id="KW-0732">Signal</keyword>
<dbReference type="PROSITE" id="PS00135">
    <property type="entry name" value="TRYPSIN_SER"/>
    <property type="match status" value="1"/>
</dbReference>
<dbReference type="Ensembl" id="ENSCSRT00000005108.1">
    <property type="protein sequence ID" value="ENSCSRP00000004954.1"/>
    <property type="gene ID" value="ENSCSRG00000003731.1"/>
</dbReference>
<dbReference type="PROSITE" id="PS00134">
    <property type="entry name" value="TRYPSIN_HIS"/>
    <property type="match status" value="1"/>
</dbReference>
<keyword evidence="5" id="KW-0865">Zymogen</keyword>
<protein>
    <recommendedName>
        <fullName evidence="9">Peptidase S1 domain-containing protein</fullName>
    </recommendedName>
</protein>
<dbReference type="GO" id="GO:0005737">
    <property type="term" value="C:cytoplasm"/>
    <property type="evidence" value="ECO:0007669"/>
    <property type="project" value="TreeGrafter"/>
</dbReference>
<dbReference type="InterPro" id="IPR009003">
    <property type="entry name" value="Peptidase_S1_PA"/>
</dbReference>
<dbReference type="PANTHER" id="PTHR24271:SF81">
    <property type="entry name" value="GRANZYME B"/>
    <property type="match status" value="1"/>
</dbReference>
<evidence type="ECO:0000313" key="11">
    <source>
        <dbReference type="Proteomes" id="UP000694403"/>
    </source>
</evidence>
<evidence type="ECO:0000256" key="8">
    <source>
        <dbReference type="SAM" id="MobiDB-lite"/>
    </source>
</evidence>
<dbReference type="SMART" id="SM00020">
    <property type="entry name" value="Tryp_SPc"/>
    <property type="match status" value="1"/>
</dbReference>
<evidence type="ECO:0000256" key="7">
    <source>
        <dbReference type="RuleBase" id="RU363034"/>
    </source>
</evidence>
<organism evidence="10 11">
    <name type="scientific">Chelydra serpentina</name>
    <name type="common">Snapping turtle</name>
    <name type="synonym">Testudo serpentina</name>
    <dbReference type="NCBI Taxonomy" id="8475"/>
    <lineage>
        <taxon>Eukaryota</taxon>
        <taxon>Metazoa</taxon>
        <taxon>Chordata</taxon>
        <taxon>Craniata</taxon>
        <taxon>Vertebrata</taxon>
        <taxon>Euteleostomi</taxon>
        <taxon>Archelosauria</taxon>
        <taxon>Testudinata</taxon>
        <taxon>Testudines</taxon>
        <taxon>Cryptodira</taxon>
        <taxon>Durocryptodira</taxon>
        <taxon>Americhelydia</taxon>
        <taxon>Chelydroidea</taxon>
        <taxon>Chelydridae</taxon>
        <taxon>Chelydra</taxon>
    </lineage>
</organism>
<dbReference type="AlphaFoldDB" id="A0A8C3RWA0"/>
<evidence type="ECO:0000313" key="10">
    <source>
        <dbReference type="Ensembl" id="ENSCSRP00000004954.1"/>
    </source>
</evidence>
<dbReference type="CDD" id="cd00190">
    <property type="entry name" value="Tryp_SPc"/>
    <property type="match status" value="1"/>
</dbReference>
<dbReference type="InterPro" id="IPR043504">
    <property type="entry name" value="Peptidase_S1_PA_chymotrypsin"/>
</dbReference>
<keyword evidence="3 7" id="KW-0378">Hydrolase</keyword>
<dbReference type="SUPFAM" id="SSF50494">
    <property type="entry name" value="Trypsin-like serine proteases"/>
    <property type="match status" value="1"/>
</dbReference>
<dbReference type="GO" id="GO:0004252">
    <property type="term" value="F:serine-type endopeptidase activity"/>
    <property type="evidence" value="ECO:0007669"/>
    <property type="project" value="InterPro"/>
</dbReference>
<feature type="domain" description="Peptidase S1" evidence="9">
    <location>
        <begin position="21"/>
        <end position="178"/>
    </location>
</feature>
<evidence type="ECO:0000256" key="4">
    <source>
        <dbReference type="ARBA" id="ARBA00022825"/>
    </source>
</evidence>
<keyword evidence="11" id="KW-1185">Reference proteome</keyword>
<accession>A0A8C3RWA0</accession>
<dbReference type="InterPro" id="IPR018114">
    <property type="entry name" value="TRYPSIN_HIS"/>
</dbReference>
<dbReference type="InterPro" id="IPR001254">
    <property type="entry name" value="Trypsin_dom"/>
</dbReference>
<keyword evidence="1 7" id="KW-0645">Protease</keyword>
<keyword evidence="6" id="KW-1015">Disulfide bond</keyword>
<reference evidence="10" key="1">
    <citation type="submission" date="2025-08" db="UniProtKB">
        <authorList>
            <consortium name="Ensembl"/>
        </authorList>
    </citation>
    <scope>IDENTIFICATION</scope>
</reference>
<dbReference type="PROSITE" id="PS50240">
    <property type="entry name" value="TRYPSIN_DOM"/>
    <property type="match status" value="1"/>
</dbReference>
<evidence type="ECO:0000259" key="9">
    <source>
        <dbReference type="PROSITE" id="PS50240"/>
    </source>
</evidence>
<name>A0A8C3RWA0_CHESE</name>
<dbReference type="PANTHER" id="PTHR24271">
    <property type="entry name" value="KALLIKREIN-RELATED"/>
    <property type="match status" value="1"/>
</dbReference>
<evidence type="ECO:0000256" key="6">
    <source>
        <dbReference type="ARBA" id="ARBA00023157"/>
    </source>
</evidence>
<keyword evidence="4 7" id="KW-0720">Serine protease</keyword>
<feature type="region of interest" description="Disordered" evidence="8">
    <location>
        <begin position="155"/>
        <end position="178"/>
    </location>
</feature>